<dbReference type="EMBL" id="SNYF01000010">
    <property type="protein sequence ID" value="TDQ13802.1"/>
    <property type="molecule type" value="Genomic_DNA"/>
</dbReference>
<sequence>MLLLKSVKFAVQKLMLTTPNNRKSTLPLRRFLNQKPAFTKTKNYEAKFTQKLGDNDLPSA</sequence>
<reference evidence="1 2" key="1">
    <citation type="submission" date="2019-03" db="EMBL/GenBank/DDBJ databases">
        <title>Genomic Encyclopedia of Type Strains, Phase III (KMG-III): the genomes of soil and plant-associated and newly described type strains.</title>
        <authorList>
            <person name="Whitman W."/>
        </authorList>
    </citation>
    <scope>NUCLEOTIDE SEQUENCE [LARGE SCALE GENOMIC DNA]</scope>
    <source>
        <strain evidence="1 2">CECT 8446</strain>
    </source>
</reference>
<name>A0A4R6T179_9BACT</name>
<gene>
    <name evidence="1" type="ORF">DFQ04_3526</name>
</gene>
<evidence type="ECO:0000313" key="2">
    <source>
        <dbReference type="Proteomes" id="UP000294535"/>
    </source>
</evidence>
<keyword evidence="2" id="KW-1185">Reference proteome</keyword>
<evidence type="ECO:0000313" key="1">
    <source>
        <dbReference type="EMBL" id="TDQ13802.1"/>
    </source>
</evidence>
<dbReference type="AlphaFoldDB" id="A0A4R6T179"/>
<protein>
    <submittedName>
        <fullName evidence="1">Uncharacterized protein</fullName>
    </submittedName>
</protein>
<dbReference type="Proteomes" id="UP000294535">
    <property type="component" value="Unassembled WGS sequence"/>
</dbReference>
<organism evidence="1 2">
    <name type="scientific">Algoriphagus boseongensis</name>
    <dbReference type="NCBI Taxonomy" id="1442587"/>
    <lineage>
        <taxon>Bacteria</taxon>
        <taxon>Pseudomonadati</taxon>
        <taxon>Bacteroidota</taxon>
        <taxon>Cytophagia</taxon>
        <taxon>Cytophagales</taxon>
        <taxon>Cyclobacteriaceae</taxon>
        <taxon>Algoriphagus</taxon>
    </lineage>
</organism>
<proteinExistence type="predicted"/>
<accession>A0A4R6T179</accession>
<comment type="caution">
    <text evidence="1">The sequence shown here is derived from an EMBL/GenBank/DDBJ whole genome shotgun (WGS) entry which is preliminary data.</text>
</comment>